<name>A0A3B3SH25_9TELE</name>
<proteinExistence type="predicted"/>
<dbReference type="GeneTree" id="ENSGT00990000203922"/>
<organism evidence="1 2">
    <name type="scientific">Paramormyrops kingsleyae</name>
    <dbReference type="NCBI Taxonomy" id="1676925"/>
    <lineage>
        <taxon>Eukaryota</taxon>
        <taxon>Metazoa</taxon>
        <taxon>Chordata</taxon>
        <taxon>Craniata</taxon>
        <taxon>Vertebrata</taxon>
        <taxon>Euteleostomi</taxon>
        <taxon>Actinopterygii</taxon>
        <taxon>Neopterygii</taxon>
        <taxon>Teleostei</taxon>
        <taxon>Osteoglossocephala</taxon>
        <taxon>Osteoglossomorpha</taxon>
        <taxon>Osteoglossiformes</taxon>
        <taxon>Mormyridae</taxon>
        <taxon>Paramormyrops</taxon>
    </lineage>
</organism>
<dbReference type="AlphaFoldDB" id="A0A3B3SH25"/>
<evidence type="ECO:0000313" key="1">
    <source>
        <dbReference type="Ensembl" id="ENSPKIP00000029316.1"/>
    </source>
</evidence>
<reference evidence="1" key="1">
    <citation type="submission" date="2025-08" db="UniProtKB">
        <authorList>
            <consortium name="Ensembl"/>
        </authorList>
    </citation>
    <scope>IDENTIFICATION</scope>
</reference>
<accession>A0A3B3SH25</accession>
<evidence type="ECO:0000313" key="2">
    <source>
        <dbReference type="Proteomes" id="UP000261540"/>
    </source>
</evidence>
<protein>
    <submittedName>
        <fullName evidence="1">Zgc:113274</fullName>
    </submittedName>
</protein>
<sequence length="184" mass="20109">MEMERAAVDVTRGKSIRSVAKDKNIGRSTLTVGYSGTAEAKRIFTDEVEEELVDHIKKLADQFHSLTPKKCCELANRNNIPNFMAGHHLSCRIPEAPSLGRTTAFIELMVGYNYIGLVESLEGNEVSTVVHAFISSCLDFANSLSIASPQTSFSRLLLVQNSAAGPLTGTRNREQITTVQASLH</sequence>
<keyword evidence="2" id="KW-1185">Reference proteome</keyword>
<dbReference type="Proteomes" id="UP000261540">
    <property type="component" value="Unplaced"/>
</dbReference>
<dbReference type="Ensembl" id="ENSPKIT00000010111.1">
    <property type="protein sequence ID" value="ENSPKIP00000029316.1"/>
    <property type="gene ID" value="ENSPKIG00000010610.1"/>
</dbReference>
<reference evidence="1" key="2">
    <citation type="submission" date="2025-09" db="UniProtKB">
        <authorList>
            <consortium name="Ensembl"/>
        </authorList>
    </citation>
    <scope>IDENTIFICATION</scope>
</reference>